<protein>
    <submittedName>
        <fullName evidence="3">Helix-turn-helix domain protein</fullName>
    </submittedName>
</protein>
<gene>
    <name evidence="3" type="ORF">FB4_3110</name>
</gene>
<dbReference type="PATRIC" id="fig|1149862.3.peg.1673"/>
<dbReference type="OrthoDB" id="1684348at2"/>
<dbReference type="PROSITE" id="PS50943">
    <property type="entry name" value="HTH_CROC1"/>
    <property type="match status" value="1"/>
</dbReference>
<dbReference type="InterPro" id="IPR050807">
    <property type="entry name" value="TransReg_Diox_bact_type"/>
</dbReference>
<evidence type="ECO:0000313" key="3">
    <source>
        <dbReference type="EMBL" id="EIW19400.1"/>
    </source>
</evidence>
<dbReference type="InterPro" id="IPR010982">
    <property type="entry name" value="Lambda_DNA-bd_dom_sf"/>
</dbReference>
<dbReference type="Pfam" id="PF01381">
    <property type="entry name" value="HTH_3"/>
    <property type="match status" value="1"/>
</dbReference>
<comment type="caution">
    <text evidence="3">The sequence shown here is derived from an EMBL/GenBank/DDBJ whole genome shotgun (WGS) entry which is preliminary data.</text>
</comment>
<dbReference type="EMBL" id="AKVJ01000021">
    <property type="protein sequence ID" value="EIW19400.1"/>
    <property type="molecule type" value="Genomic_DNA"/>
</dbReference>
<proteinExistence type="predicted"/>
<feature type="domain" description="HTH cro/C1-type" evidence="2">
    <location>
        <begin position="7"/>
        <end position="61"/>
    </location>
</feature>
<organism evidence="3 4">
    <name type="scientific">Pelosinus fermentans B4</name>
    <dbReference type="NCBI Taxonomy" id="1149862"/>
    <lineage>
        <taxon>Bacteria</taxon>
        <taxon>Bacillati</taxon>
        <taxon>Bacillota</taxon>
        <taxon>Negativicutes</taxon>
        <taxon>Selenomonadales</taxon>
        <taxon>Sporomusaceae</taxon>
        <taxon>Pelosinus</taxon>
    </lineage>
</organism>
<dbReference type="CDD" id="cd00093">
    <property type="entry name" value="HTH_XRE"/>
    <property type="match status" value="1"/>
</dbReference>
<dbReference type="InterPro" id="IPR001387">
    <property type="entry name" value="Cro/C1-type_HTH"/>
</dbReference>
<dbReference type="GO" id="GO:0005829">
    <property type="term" value="C:cytosol"/>
    <property type="evidence" value="ECO:0007669"/>
    <property type="project" value="TreeGrafter"/>
</dbReference>
<dbReference type="Proteomes" id="UP000004324">
    <property type="component" value="Unassembled WGS sequence"/>
</dbReference>
<reference evidence="3 4" key="1">
    <citation type="journal article" date="2012" name="J. Bacteriol.">
        <title>Draft Genome Sequences for Two Metal-Reducing Pelosinus fermentans Strains Isolated from a Cr(VI)-Contaminated Site and for Type Strain R7.</title>
        <authorList>
            <person name="Brown S.D."/>
            <person name="Podar M."/>
            <person name="Klingeman D.M."/>
            <person name="Johnson C.M."/>
            <person name="Yang Z.K."/>
            <person name="Utturkar S.M."/>
            <person name="Land M.L."/>
            <person name="Mosher J.J."/>
            <person name="Hurt R.A.Jr."/>
            <person name="Phelps T.J."/>
            <person name="Palumbo A.V."/>
            <person name="Arkin A.P."/>
            <person name="Hazen T.C."/>
            <person name="Elias D.A."/>
        </authorList>
    </citation>
    <scope>NUCLEOTIDE SEQUENCE [LARGE SCALE GENOMIC DNA]</scope>
    <source>
        <strain evidence="3 4">B4</strain>
    </source>
</reference>
<evidence type="ECO:0000259" key="2">
    <source>
        <dbReference type="PROSITE" id="PS50943"/>
    </source>
</evidence>
<evidence type="ECO:0000256" key="1">
    <source>
        <dbReference type="ARBA" id="ARBA00023125"/>
    </source>
</evidence>
<keyword evidence="4" id="KW-1185">Reference proteome</keyword>
<dbReference type="AlphaFoldDB" id="I8RLE6"/>
<keyword evidence="1" id="KW-0238">DNA-binding</keyword>
<dbReference type="PANTHER" id="PTHR46797:SF2">
    <property type="entry name" value="TRANSCRIPTIONAL REGULATOR"/>
    <property type="match status" value="1"/>
</dbReference>
<dbReference type="Gene3D" id="1.10.260.40">
    <property type="entry name" value="lambda repressor-like DNA-binding domains"/>
    <property type="match status" value="1"/>
</dbReference>
<name>I8RLE6_9FIRM</name>
<dbReference type="GO" id="GO:0003677">
    <property type="term" value="F:DNA binding"/>
    <property type="evidence" value="ECO:0007669"/>
    <property type="project" value="UniProtKB-KW"/>
</dbReference>
<sequence>MDVGARIKELRKAKNLTTQELAKMTNISQPVISRLETNSRAADVDLIKSICTALGISLTDFFASETQTLAPSLNRLLLAAEKLTEEEREQLTTLIKTMKP</sequence>
<dbReference type="RefSeq" id="WP_007933027.1">
    <property type="nucleotide sequence ID" value="NZ_AKVJ01000021.1"/>
</dbReference>
<accession>I8RLE6</accession>
<dbReference type="SUPFAM" id="SSF47413">
    <property type="entry name" value="lambda repressor-like DNA-binding domains"/>
    <property type="match status" value="1"/>
</dbReference>
<dbReference type="GO" id="GO:0003700">
    <property type="term" value="F:DNA-binding transcription factor activity"/>
    <property type="evidence" value="ECO:0007669"/>
    <property type="project" value="TreeGrafter"/>
</dbReference>
<dbReference type="PANTHER" id="PTHR46797">
    <property type="entry name" value="HTH-TYPE TRANSCRIPTIONAL REGULATOR"/>
    <property type="match status" value="1"/>
</dbReference>
<evidence type="ECO:0000313" key="4">
    <source>
        <dbReference type="Proteomes" id="UP000004324"/>
    </source>
</evidence>
<dbReference type="SMART" id="SM00530">
    <property type="entry name" value="HTH_XRE"/>
    <property type="match status" value="1"/>
</dbReference>